<feature type="compositionally biased region" description="Polar residues" evidence="4">
    <location>
        <begin position="724"/>
        <end position="741"/>
    </location>
</feature>
<dbReference type="PANTHER" id="PTHR11076">
    <property type="entry name" value="DNA REPAIR POLYMERASE UMUC / TRANSFERASE FAMILY MEMBER"/>
    <property type="match status" value="1"/>
</dbReference>
<dbReference type="PANTHER" id="PTHR11076:SF33">
    <property type="entry name" value="DNA POLYMERASE KAPPA"/>
    <property type="match status" value="1"/>
</dbReference>
<evidence type="ECO:0000313" key="7">
    <source>
        <dbReference type="Proteomes" id="UP000286921"/>
    </source>
</evidence>
<dbReference type="FunFam" id="3.40.1170.60:FF:000012">
    <property type="entry name" value="Putative DNA-directed polymerase kappa"/>
    <property type="match status" value="1"/>
</dbReference>
<dbReference type="EMBL" id="BDHI01000007">
    <property type="protein sequence ID" value="GCB21149.1"/>
    <property type="molecule type" value="Genomic_DNA"/>
</dbReference>
<dbReference type="NCBIfam" id="NF002677">
    <property type="entry name" value="PRK02406.1"/>
    <property type="match status" value="1"/>
</dbReference>
<feature type="region of interest" description="Disordered" evidence="4">
    <location>
        <begin position="1075"/>
        <end position="1142"/>
    </location>
</feature>
<feature type="region of interest" description="Disordered" evidence="4">
    <location>
        <begin position="1217"/>
        <end position="1242"/>
    </location>
</feature>
<feature type="compositionally biased region" description="Low complexity" evidence="4">
    <location>
        <begin position="951"/>
        <end position="962"/>
    </location>
</feature>
<feature type="coiled-coil region" evidence="3">
    <location>
        <begin position="1046"/>
        <end position="1073"/>
    </location>
</feature>
<dbReference type="InterPro" id="IPR043502">
    <property type="entry name" value="DNA/RNA_pol_sf"/>
</dbReference>
<dbReference type="Gene3D" id="1.10.150.810">
    <property type="match status" value="1"/>
</dbReference>
<dbReference type="FunFam" id="1.10.150.810:FF:000003">
    <property type="entry name" value="DNA polymerase kappa subunit"/>
    <property type="match status" value="1"/>
</dbReference>
<evidence type="ECO:0000256" key="4">
    <source>
        <dbReference type="SAM" id="MobiDB-lite"/>
    </source>
</evidence>
<feature type="compositionally biased region" description="Polar residues" evidence="4">
    <location>
        <begin position="798"/>
        <end position="823"/>
    </location>
</feature>
<organism evidence="6 7">
    <name type="scientific">Aspergillus awamori</name>
    <name type="common">Black koji mold</name>
    <dbReference type="NCBI Taxonomy" id="105351"/>
    <lineage>
        <taxon>Eukaryota</taxon>
        <taxon>Fungi</taxon>
        <taxon>Dikarya</taxon>
        <taxon>Ascomycota</taxon>
        <taxon>Pezizomycotina</taxon>
        <taxon>Eurotiomycetes</taxon>
        <taxon>Eurotiomycetidae</taxon>
        <taxon>Eurotiales</taxon>
        <taxon>Aspergillaceae</taxon>
        <taxon>Aspergillus</taxon>
    </lineage>
</organism>
<accession>A0A401KPH7</accession>
<dbReference type="Gene3D" id="1.10.150.20">
    <property type="entry name" value="5' to 3' exonuclease, C-terminal subdomain"/>
    <property type="match status" value="1"/>
</dbReference>
<dbReference type="FunFam" id="1.10.150.810:FF:000001">
    <property type="entry name" value="DNA polymerase kappa"/>
    <property type="match status" value="1"/>
</dbReference>
<feature type="compositionally biased region" description="Basic and acidic residues" evidence="4">
    <location>
        <begin position="1217"/>
        <end position="1234"/>
    </location>
</feature>
<dbReference type="GO" id="GO:0005634">
    <property type="term" value="C:nucleus"/>
    <property type="evidence" value="ECO:0007669"/>
    <property type="project" value="TreeGrafter"/>
</dbReference>
<evidence type="ECO:0000256" key="2">
    <source>
        <dbReference type="ARBA" id="ARBA00016178"/>
    </source>
</evidence>
<evidence type="ECO:0000313" key="6">
    <source>
        <dbReference type="EMBL" id="GCB21149.1"/>
    </source>
</evidence>
<keyword evidence="7" id="KW-1185">Reference proteome</keyword>
<gene>
    <name evidence="6" type="ORF">AAWM_04034</name>
</gene>
<evidence type="ECO:0000256" key="1">
    <source>
        <dbReference type="ARBA" id="ARBA00010945"/>
    </source>
</evidence>
<dbReference type="Gene3D" id="3.30.1490.100">
    <property type="entry name" value="DNA polymerase, Y-family, little finger domain"/>
    <property type="match status" value="1"/>
</dbReference>
<feature type="coiled-coil region" evidence="3">
    <location>
        <begin position="483"/>
        <end position="527"/>
    </location>
</feature>
<dbReference type="GO" id="GO:0003887">
    <property type="term" value="F:DNA-directed DNA polymerase activity"/>
    <property type="evidence" value="ECO:0007669"/>
    <property type="project" value="InterPro"/>
</dbReference>
<feature type="region of interest" description="Disordered" evidence="4">
    <location>
        <begin position="1"/>
        <end position="21"/>
    </location>
</feature>
<dbReference type="FunFam" id="3.30.70.270:FF:000014">
    <property type="entry name" value="DNA polymerase kappa subunit"/>
    <property type="match status" value="1"/>
</dbReference>
<feature type="compositionally biased region" description="Low complexity" evidence="4">
    <location>
        <begin position="750"/>
        <end position="766"/>
    </location>
</feature>
<dbReference type="Pfam" id="PF11798">
    <property type="entry name" value="IMS_HHH"/>
    <property type="match status" value="1"/>
</dbReference>
<dbReference type="GO" id="GO:0006281">
    <property type="term" value="P:DNA repair"/>
    <property type="evidence" value="ECO:0007669"/>
    <property type="project" value="InterPro"/>
</dbReference>
<feature type="region of interest" description="Disordered" evidence="4">
    <location>
        <begin position="648"/>
        <end position="823"/>
    </location>
</feature>
<dbReference type="Pfam" id="PF00817">
    <property type="entry name" value="IMS"/>
    <property type="match status" value="1"/>
</dbReference>
<name>A0A401KPH7_ASPAW</name>
<dbReference type="Proteomes" id="UP000286921">
    <property type="component" value="Unassembled WGS sequence"/>
</dbReference>
<dbReference type="InterPro" id="IPR017961">
    <property type="entry name" value="DNA_pol_Y-fam_little_finger"/>
</dbReference>
<dbReference type="SUPFAM" id="SSF56672">
    <property type="entry name" value="DNA/RNA polymerases"/>
    <property type="match status" value="1"/>
</dbReference>
<dbReference type="Gene3D" id="3.30.70.270">
    <property type="match status" value="1"/>
</dbReference>
<sequence>MEPSGEEPNDDAKASSNAESVEDYETLKYQLLGPSLTKAGQDAVDQRKVSEIIYNASKGSKFFNHEQNRDKILTVKIERILKEKARLEKLDLSADLRRADQLLAELELTRDLSQHVVHVDCDAFFAAVEELDRPELKTVPMAVGKGVLTTCNYEARKFGCRSGMASFVAKKLCPQLICLPQNYEKYTAKAKEIRAIFAQYDPTFESASIDEAYLNLTAYCTENELDPEEAVQRMRAEVLEKTKISVSAGIAANAKIAKIASNKNKPNGQFCVPNERVAIMKFMEELPVRKVNGVGRVFERELDAIGIKTCGDIYPQRAILTKLFGEKAFHFLVQCYLGLGRTKIQPVENYERKSVGTERTFHEIGNKEEFRAKLWSIAEELEKDLARTEFKGRTLVLKVKLATFEVLSRQCQPPRAVSTAKDLYAFSLPMLEKLEKEMPDLKMRLLGLRCTNLVSTKKVGIELFGFTSRPKPASDMPTDPPVEQEIETEEAFEKAAREELQEELDNLEKLSQEVSEATELKQDEKGVDASQPVYWDCPICSRPQVAEDRAFNDHVDYCLSRRTIKEAVQGASSDVPPEPLAASKTRVVDNKFNAPHRHPTRFSSRLIFPSLPASAVSSPHLDGQEPAVDWLVPSSCLQILEHCRNAMSRSPFRPSTPATMNAADKQNNGHLAKPLTPALSAAFHRSQKSPLTPRLATPGGYRTPKRLAASEHPSSAPSKRDPEPSSSSLLSANVTPRSGSRNSRRDGAVSSPNNNNTPTNGQQSPQVTWTQPHVGQLSNTGRLRTERSPVRGAMLEPSRTTRARTVTMESNHLSRPNSASDNSAGAPMFFHASDARSTISEQEPRPKLQTKTSGTTFIYANGAQERQSPVSEVGGTYKRRSIGLTRSVVSAKPSASPRLRPARVDSNPRLSDGPSVVGSQDDSFEAGSQAHSPPMSSVSARPIPAVRHVKSSSLDSGHSGLSPPQKEGLRPSPLIISPSEPKIDASTIASEPLPGLRPRVFSNGSIASVDTHNSGMQSPSKSESGQANGALNARTERKIMDLEISNSSLLAINRTLEREMRKQNAELRRYRRLSRSGRLSMATSSRSVSGALSIPPEVEEASEHSSVRSPEGLSDFSDEDSLEDGVLSPDSQADQDSQHRARDEKRFLIDLAKHQELLADSQRLNQSLKRCLGWTEELIREGQRALEYNVHVNDVQLGGRVLTPEELNELNELNELHEQQELEDISRPSSRSDSEPPSEDGS</sequence>
<proteinExistence type="inferred from homology"/>
<dbReference type="GO" id="GO:0042276">
    <property type="term" value="P:error-prone translesion synthesis"/>
    <property type="evidence" value="ECO:0007669"/>
    <property type="project" value="TreeGrafter"/>
</dbReference>
<feature type="compositionally biased region" description="Polar residues" evidence="4">
    <location>
        <begin position="656"/>
        <end position="669"/>
    </location>
</feature>
<reference evidence="6 7" key="1">
    <citation type="submission" date="2016-09" db="EMBL/GenBank/DDBJ databases">
        <title>Aspergillus awamori IFM 58123T.</title>
        <authorList>
            <person name="Kusuya Y."/>
            <person name="Shimizu M."/>
            <person name="Takahashi H."/>
            <person name="Yaguchi T."/>
        </authorList>
    </citation>
    <scope>NUCLEOTIDE SEQUENCE [LARGE SCALE GENOMIC DNA]</scope>
    <source>
        <strain evidence="6 7">IFM 58123</strain>
    </source>
</reference>
<dbReference type="InterPro" id="IPR050116">
    <property type="entry name" value="DNA_polymerase-Y"/>
</dbReference>
<dbReference type="STRING" id="105351.A0A401KPH7"/>
<dbReference type="InterPro" id="IPR024728">
    <property type="entry name" value="PolY_HhH_motif"/>
</dbReference>
<dbReference type="GO" id="GO:0070987">
    <property type="term" value="P:error-free translesion synthesis"/>
    <property type="evidence" value="ECO:0007669"/>
    <property type="project" value="UniProtKB-ARBA"/>
</dbReference>
<feature type="compositionally biased region" description="Polar residues" evidence="4">
    <location>
        <begin position="767"/>
        <end position="782"/>
    </location>
</feature>
<dbReference type="CDD" id="cd03586">
    <property type="entry name" value="PolY_Pol_IV_kappa"/>
    <property type="match status" value="1"/>
</dbReference>
<comment type="similarity">
    <text evidence="1">Belongs to the DNA polymerase type-Y family.</text>
</comment>
<dbReference type="SUPFAM" id="SSF100879">
    <property type="entry name" value="Lesion bypass DNA polymerase (Y-family), little finger domain"/>
    <property type="match status" value="1"/>
</dbReference>
<keyword evidence="3" id="KW-0175">Coiled coil</keyword>
<dbReference type="AlphaFoldDB" id="A0A401KPH7"/>
<comment type="caution">
    <text evidence="6">The sequence shown here is derived from an EMBL/GenBank/DDBJ whole genome shotgun (WGS) entry which is preliminary data.</text>
</comment>
<protein>
    <recommendedName>
        <fullName evidence="2">DNA polymerase kappa</fullName>
    </recommendedName>
</protein>
<dbReference type="GO" id="GO:0003684">
    <property type="term" value="F:damaged DNA binding"/>
    <property type="evidence" value="ECO:0007669"/>
    <property type="project" value="InterPro"/>
</dbReference>
<evidence type="ECO:0000259" key="5">
    <source>
        <dbReference type="PROSITE" id="PS50173"/>
    </source>
</evidence>
<feature type="compositionally biased region" description="Polar residues" evidence="4">
    <location>
        <begin position="929"/>
        <end position="939"/>
    </location>
</feature>
<feature type="region of interest" description="Disordered" evidence="4">
    <location>
        <begin position="888"/>
        <end position="972"/>
    </location>
</feature>
<dbReference type="PROSITE" id="PS50173">
    <property type="entry name" value="UMUC"/>
    <property type="match status" value="1"/>
</dbReference>
<evidence type="ECO:0000256" key="3">
    <source>
        <dbReference type="SAM" id="Coils"/>
    </source>
</evidence>
<dbReference type="InterPro" id="IPR022880">
    <property type="entry name" value="DNApol_IV"/>
</dbReference>
<feature type="domain" description="UmuC" evidence="5">
    <location>
        <begin position="116"/>
        <end position="295"/>
    </location>
</feature>
<feature type="compositionally biased region" description="Polar residues" evidence="4">
    <location>
        <begin position="1081"/>
        <end position="1090"/>
    </location>
</feature>
<dbReference type="Pfam" id="PF11799">
    <property type="entry name" value="IMS_C"/>
    <property type="match status" value="1"/>
</dbReference>
<dbReference type="InterPro" id="IPR036775">
    <property type="entry name" value="DNA_pol_Y-fam_lit_finger_sf"/>
</dbReference>
<dbReference type="FunFam" id="1.10.150.20:FF:000039">
    <property type="entry name" value="Polymerase (DNA directed) kappa"/>
    <property type="match status" value="1"/>
</dbReference>
<dbReference type="FunFam" id="3.30.1490.100:FF:000010">
    <property type="entry name" value="DNA-directed polymerase kappa"/>
    <property type="match status" value="1"/>
</dbReference>
<dbReference type="InterPro" id="IPR001126">
    <property type="entry name" value="UmuC"/>
</dbReference>
<feature type="region of interest" description="Disordered" evidence="4">
    <location>
        <begin position="1005"/>
        <end position="1029"/>
    </location>
</feature>
<dbReference type="Gene3D" id="3.40.1170.60">
    <property type="match status" value="1"/>
</dbReference>
<dbReference type="Gene3D" id="3.30.160.60">
    <property type="entry name" value="Classic Zinc Finger"/>
    <property type="match status" value="1"/>
</dbReference>
<dbReference type="InterPro" id="IPR043128">
    <property type="entry name" value="Rev_trsase/Diguanyl_cyclase"/>
</dbReference>